<gene>
    <name evidence="6" type="ORF">A8990_12545</name>
</gene>
<evidence type="ECO:0000256" key="3">
    <source>
        <dbReference type="ARBA" id="ARBA00023125"/>
    </source>
</evidence>
<dbReference type="CDD" id="cd01392">
    <property type="entry name" value="HTH_LacI"/>
    <property type="match status" value="1"/>
</dbReference>
<sequence>MTKQRKVTLEMIANEIGVTKVTISKALNNQPGVSEELKKTILRISHELGYIHKKAEKNQKGITKLGLLVPKRFFLDTDNFYTQIYYHMNRDCALKDINLALYVLNPEEEKKGTLPLSIHQDSANIGGLFVAGEVSDSYMELLSSSLSVPIVAIDFYKRNETYDCIVTDNYRAGYTAASYVANKGHKRIGFVGNPNYTSSVMDRFCGYVKALTEFGLEYRKDWHIVNNDEDGAYINDFALPEELPTAFVCHCDMAAYKLLVKLQGQGINVPEQVSIISFDNTDLSQSIVTALTTMDISKSALAEKALERMLWRVEHTNEEPQHIYVNTRLIERDSVAAL</sequence>
<feature type="domain" description="HTH lacI-type" evidence="5">
    <location>
        <begin position="7"/>
        <end position="61"/>
    </location>
</feature>
<keyword evidence="7" id="KW-1185">Reference proteome</keyword>
<dbReference type="SMART" id="SM00354">
    <property type="entry name" value="HTH_LACI"/>
    <property type="match status" value="1"/>
</dbReference>
<dbReference type="Gene3D" id="1.10.260.40">
    <property type="entry name" value="lambda repressor-like DNA-binding domains"/>
    <property type="match status" value="1"/>
</dbReference>
<dbReference type="PROSITE" id="PS50932">
    <property type="entry name" value="HTH_LACI_2"/>
    <property type="match status" value="1"/>
</dbReference>
<organism evidence="6 7">
    <name type="scientific">Paenibacillus taihuensis</name>
    <dbReference type="NCBI Taxonomy" id="1156355"/>
    <lineage>
        <taxon>Bacteria</taxon>
        <taxon>Bacillati</taxon>
        <taxon>Bacillota</taxon>
        <taxon>Bacilli</taxon>
        <taxon>Bacillales</taxon>
        <taxon>Paenibacillaceae</taxon>
        <taxon>Paenibacillus</taxon>
    </lineage>
</organism>
<dbReference type="SUPFAM" id="SSF53822">
    <property type="entry name" value="Periplasmic binding protein-like I"/>
    <property type="match status" value="1"/>
</dbReference>
<dbReference type="RefSeq" id="WP_116190737.1">
    <property type="nucleotide sequence ID" value="NZ_QTTN01000025.1"/>
</dbReference>
<dbReference type="Gene3D" id="3.40.50.2300">
    <property type="match status" value="2"/>
</dbReference>
<dbReference type="InterPro" id="IPR010982">
    <property type="entry name" value="Lambda_DNA-bd_dom_sf"/>
</dbReference>
<evidence type="ECO:0000256" key="1">
    <source>
        <dbReference type="ARBA" id="ARBA00022491"/>
    </source>
</evidence>
<evidence type="ECO:0000313" key="6">
    <source>
        <dbReference type="EMBL" id="REE78648.1"/>
    </source>
</evidence>
<evidence type="ECO:0000256" key="4">
    <source>
        <dbReference type="ARBA" id="ARBA00023163"/>
    </source>
</evidence>
<dbReference type="EMBL" id="QTTN01000025">
    <property type="protein sequence ID" value="REE78648.1"/>
    <property type="molecule type" value="Genomic_DNA"/>
</dbReference>
<dbReference type="PANTHER" id="PTHR30146">
    <property type="entry name" value="LACI-RELATED TRANSCRIPTIONAL REPRESSOR"/>
    <property type="match status" value="1"/>
</dbReference>
<dbReference type="CDD" id="cd19974">
    <property type="entry name" value="PBP1_LacI-like"/>
    <property type="match status" value="1"/>
</dbReference>
<dbReference type="SUPFAM" id="SSF47413">
    <property type="entry name" value="lambda repressor-like DNA-binding domains"/>
    <property type="match status" value="1"/>
</dbReference>
<dbReference type="Pfam" id="PF13377">
    <property type="entry name" value="Peripla_BP_3"/>
    <property type="match status" value="1"/>
</dbReference>
<dbReference type="OrthoDB" id="2026446at2"/>
<keyword evidence="4" id="KW-0804">Transcription</keyword>
<keyword evidence="1" id="KW-0678">Repressor</keyword>
<dbReference type="InterPro" id="IPR000843">
    <property type="entry name" value="HTH_LacI"/>
</dbReference>
<protein>
    <submittedName>
        <fullName evidence="6">LacI family transcriptional regulator</fullName>
    </submittedName>
</protein>
<evidence type="ECO:0000259" key="5">
    <source>
        <dbReference type="PROSITE" id="PS50932"/>
    </source>
</evidence>
<evidence type="ECO:0000313" key="7">
    <source>
        <dbReference type="Proteomes" id="UP000256304"/>
    </source>
</evidence>
<dbReference type="AlphaFoldDB" id="A0A3D9RHQ3"/>
<reference evidence="6 7" key="1">
    <citation type="submission" date="2018-08" db="EMBL/GenBank/DDBJ databases">
        <title>Genomic Encyclopedia of Type Strains, Phase III (KMG-III): the genomes of soil and plant-associated and newly described type strains.</title>
        <authorList>
            <person name="Whitman W."/>
        </authorList>
    </citation>
    <scope>NUCLEOTIDE SEQUENCE [LARGE SCALE GENOMIC DNA]</scope>
    <source>
        <strain evidence="6 7">CGMCC 1.10966</strain>
    </source>
</reference>
<dbReference type="Proteomes" id="UP000256304">
    <property type="component" value="Unassembled WGS sequence"/>
</dbReference>
<dbReference type="GO" id="GO:0003700">
    <property type="term" value="F:DNA-binding transcription factor activity"/>
    <property type="evidence" value="ECO:0007669"/>
    <property type="project" value="TreeGrafter"/>
</dbReference>
<dbReference type="InterPro" id="IPR046335">
    <property type="entry name" value="LacI/GalR-like_sensor"/>
</dbReference>
<proteinExistence type="predicted"/>
<name>A0A3D9RHQ3_9BACL</name>
<dbReference type="InterPro" id="IPR028082">
    <property type="entry name" value="Peripla_BP_I"/>
</dbReference>
<accession>A0A3D9RHQ3</accession>
<evidence type="ECO:0000256" key="2">
    <source>
        <dbReference type="ARBA" id="ARBA00023015"/>
    </source>
</evidence>
<comment type="caution">
    <text evidence="6">The sequence shown here is derived from an EMBL/GenBank/DDBJ whole genome shotgun (WGS) entry which is preliminary data.</text>
</comment>
<dbReference type="GO" id="GO:0000976">
    <property type="term" value="F:transcription cis-regulatory region binding"/>
    <property type="evidence" value="ECO:0007669"/>
    <property type="project" value="TreeGrafter"/>
</dbReference>
<dbReference type="Pfam" id="PF00356">
    <property type="entry name" value="LacI"/>
    <property type="match status" value="1"/>
</dbReference>
<keyword evidence="2" id="KW-0805">Transcription regulation</keyword>
<keyword evidence="3" id="KW-0238">DNA-binding</keyword>
<dbReference type="PANTHER" id="PTHR30146:SF148">
    <property type="entry name" value="HTH-TYPE TRANSCRIPTIONAL REPRESSOR PURR-RELATED"/>
    <property type="match status" value="1"/>
</dbReference>